<evidence type="ECO:0000313" key="2">
    <source>
        <dbReference type="Proteomes" id="UP000008063"/>
    </source>
</evidence>
<protein>
    <submittedName>
        <fullName evidence="1">Uncharacterized protein</fullName>
    </submittedName>
</protein>
<organism evidence="2">
    <name type="scientific">Serpula lacrymans var. lacrymans (strain S7.3)</name>
    <name type="common">Dry rot fungus</name>
    <dbReference type="NCBI Taxonomy" id="936435"/>
    <lineage>
        <taxon>Eukaryota</taxon>
        <taxon>Fungi</taxon>
        <taxon>Dikarya</taxon>
        <taxon>Basidiomycota</taxon>
        <taxon>Agaricomycotina</taxon>
        <taxon>Agaricomycetes</taxon>
        <taxon>Agaricomycetidae</taxon>
        <taxon>Boletales</taxon>
        <taxon>Coniophorineae</taxon>
        <taxon>Serpulaceae</taxon>
        <taxon>Serpula</taxon>
    </lineage>
</organism>
<dbReference type="HOGENOM" id="CLU_188783_0_0_1"/>
<dbReference type="STRING" id="936435.F8PZ72"/>
<accession>F8PZ72</accession>
<dbReference type="InParanoid" id="F8PZ72"/>
<dbReference type="AlphaFoldDB" id="F8PZ72"/>
<evidence type="ECO:0000313" key="1">
    <source>
        <dbReference type="EMBL" id="EGN99185.1"/>
    </source>
</evidence>
<sequence length="66" mass="7283">RKGASPAHFDMALVIENQEEFEGGLGLAGLLVAQARAVFQFPQQFGVGNHVLVYVEWLTHLHEPDP</sequence>
<dbReference type="EMBL" id="GL945480">
    <property type="protein sequence ID" value="EGN99185.1"/>
    <property type="molecule type" value="Genomic_DNA"/>
</dbReference>
<feature type="non-terminal residue" evidence="1">
    <location>
        <position position="66"/>
    </location>
</feature>
<name>F8PZ72_SERL3</name>
<gene>
    <name evidence="1" type="ORF">SERLA73DRAFT_28653</name>
</gene>
<dbReference type="Proteomes" id="UP000008063">
    <property type="component" value="Unassembled WGS sequence"/>
</dbReference>
<reference evidence="2" key="1">
    <citation type="journal article" date="2011" name="Science">
        <title>The plant cell wall-decomposing machinery underlies the functional diversity of forest fungi.</title>
        <authorList>
            <person name="Eastwood D.C."/>
            <person name="Floudas D."/>
            <person name="Binder M."/>
            <person name="Majcherczyk A."/>
            <person name="Schneider P."/>
            <person name="Aerts A."/>
            <person name="Asiegbu F.O."/>
            <person name="Baker S.E."/>
            <person name="Barry K."/>
            <person name="Bendiksby M."/>
            <person name="Blumentritt M."/>
            <person name="Coutinho P.M."/>
            <person name="Cullen D."/>
            <person name="de Vries R.P."/>
            <person name="Gathman A."/>
            <person name="Goodell B."/>
            <person name="Henrissat B."/>
            <person name="Ihrmark K."/>
            <person name="Kauserud H."/>
            <person name="Kohler A."/>
            <person name="LaButti K."/>
            <person name="Lapidus A."/>
            <person name="Lavin J.L."/>
            <person name="Lee Y.-H."/>
            <person name="Lindquist E."/>
            <person name="Lilly W."/>
            <person name="Lucas S."/>
            <person name="Morin E."/>
            <person name="Murat C."/>
            <person name="Oguiza J.A."/>
            <person name="Park J."/>
            <person name="Pisabarro A.G."/>
            <person name="Riley R."/>
            <person name="Rosling A."/>
            <person name="Salamov A."/>
            <person name="Schmidt O."/>
            <person name="Schmutz J."/>
            <person name="Skrede I."/>
            <person name="Stenlid J."/>
            <person name="Wiebenga A."/>
            <person name="Xie X."/>
            <person name="Kuees U."/>
            <person name="Hibbett D.S."/>
            <person name="Hoffmeister D."/>
            <person name="Hoegberg N."/>
            <person name="Martin F."/>
            <person name="Grigoriev I.V."/>
            <person name="Watkinson S.C."/>
        </authorList>
    </citation>
    <scope>NUCLEOTIDE SEQUENCE [LARGE SCALE GENOMIC DNA]</scope>
    <source>
        <strain evidence="2">strain S7.3</strain>
    </source>
</reference>
<feature type="non-terminal residue" evidence="1">
    <location>
        <position position="1"/>
    </location>
</feature>
<keyword evidence="2" id="KW-1185">Reference proteome</keyword>
<proteinExistence type="predicted"/>